<proteinExistence type="predicted"/>
<feature type="domain" description="SGNH hydrolase-type esterase" evidence="1">
    <location>
        <begin position="8"/>
        <end position="181"/>
    </location>
</feature>
<protein>
    <submittedName>
        <fullName evidence="2">Lipase</fullName>
    </submittedName>
</protein>
<dbReference type="PANTHER" id="PTHR30383">
    <property type="entry name" value="THIOESTERASE 1/PROTEASE 1/LYSOPHOSPHOLIPASE L1"/>
    <property type="match status" value="1"/>
</dbReference>
<dbReference type="PANTHER" id="PTHR30383:SF5">
    <property type="entry name" value="SGNH HYDROLASE-TYPE ESTERASE DOMAIN-CONTAINING PROTEIN"/>
    <property type="match status" value="1"/>
</dbReference>
<evidence type="ECO:0000259" key="1">
    <source>
        <dbReference type="Pfam" id="PF13472"/>
    </source>
</evidence>
<sequence length="202" mass="22094">MTMPTVLFAGDSITDCERRDDPAGLGDGYVLRITRALAGQARWINRGISGNSTRDLRDRWTADVLAERPSLVSVLVGINDTWRRYDSGTVTTPADFEANYRALLDPLAADGVALVLIEPFLLPVRAEQIEWREDLEPKIDIVRDLAREYRAVLVPADSELNAAGDAVGLAPDGIHPSPHGTDLLAKLWLDHAVPLLAALPPR</sequence>
<dbReference type="RefSeq" id="WP_120319739.1">
    <property type="nucleotide sequence ID" value="NZ_BONH01000006.1"/>
</dbReference>
<name>A0A8J3KGQ6_9ACTN</name>
<evidence type="ECO:0000313" key="2">
    <source>
        <dbReference type="EMBL" id="GIF96840.1"/>
    </source>
</evidence>
<keyword evidence="3" id="KW-1185">Reference proteome</keyword>
<dbReference type="InterPro" id="IPR051532">
    <property type="entry name" value="Ester_Hydrolysis_Enzymes"/>
</dbReference>
<gene>
    <name evidence="2" type="ORF">Cci01nite_19340</name>
</gene>
<dbReference type="Pfam" id="PF13472">
    <property type="entry name" value="Lipase_GDSL_2"/>
    <property type="match status" value="1"/>
</dbReference>
<organism evidence="2 3">
    <name type="scientific">Catellatospora citrea</name>
    <dbReference type="NCBI Taxonomy" id="53366"/>
    <lineage>
        <taxon>Bacteria</taxon>
        <taxon>Bacillati</taxon>
        <taxon>Actinomycetota</taxon>
        <taxon>Actinomycetes</taxon>
        <taxon>Micromonosporales</taxon>
        <taxon>Micromonosporaceae</taxon>
        <taxon>Catellatospora</taxon>
    </lineage>
</organism>
<dbReference type="GO" id="GO:0004622">
    <property type="term" value="F:phosphatidylcholine lysophospholipase activity"/>
    <property type="evidence" value="ECO:0007669"/>
    <property type="project" value="TreeGrafter"/>
</dbReference>
<dbReference type="InterPro" id="IPR013830">
    <property type="entry name" value="SGNH_hydro"/>
</dbReference>
<dbReference type="EMBL" id="BONH01000006">
    <property type="protein sequence ID" value="GIF96840.1"/>
    <property type="molecule type" value="Genomic_DNA"/>
</dbReference>
<dbReference type="InterPro" id="IPR036514">
    <property type="entry name" value="SGNH_hydro_sf"/>
</dbReference>
<accession>A0A8J3KGQ6</accession>
<reference evidence="2 3" key="1">
    <citation type="submission" date="2021-01" db="EMBL/GenBank/DDBJ databases">
        <title>Whole genome shotgun sequence of Catellatospora citrea NBRC 14495.</title>
        <authorList>
            <person name="Komaki H."/>
            <person name="Tamura T."/>
        </authorList>
    </citation>
    <scope>NUCLEOTIDE SEQUENCE [LARGE SCALE GENOMIC DNA]</scope>
    <source>
        <strain evidence="2 3">NBRC 14495</strain>
    </source>
</reference>
<dbReference type="Gene3D" id="3.40.50.1110">
    <property type="entry name" value="SGNH hydrolase"/>
    <property type="match status" value="1"/>
</dbReference>
<dbReference type="SUPFAM" id="SSF52266">
    <property type="entry name" value="SGNH hydrolase"/>
    <property type="match status" value="1"/>
</dbReference>
<dbReference type="Proteomes" id="UP000659904">
    <property type="component" value="Unassembled WGS sequence"/>
</dbReference>
<comment type="caution">
    <text evidence="2">The sequence shown here is derived from an EMBL/GenBank/DDBJ whole genome shotgun (WGS) entry which is preliminary data.</text>
</comment>
<dbReference type="AlphaFoldDB" id="A0A8J3KGQ6"/>
<evidence type="ECO:0000313" key="3">
    <source>
        <dbReference type="Proteomes" id="UP000659904"/>
    </source>
</evidence>